<protein>
    <recommendedName>
        <fullName evidence="7 20">UDP-N-acetylenolpyruvoylglucosamine reductase</fullName>
        <ecNumber evidence="6 20">1.3.1.98</ecNumber>
    </recommendedName>
    <alternativeName>
        <fullName evidence="18 20">UDP-N-acetylmuramate dehydrogenase</fullName>
    </alternativeName>
</protein>
<dbReference type="InterPro" id="IPR016167">
    <property type="entry name" value="FAD-bd_PCMH_sub1"/>
</dbReference>
<dbReference type="EC" id="1.3.1.98" evidence="6 20"/>
<evidence type="ECO:0000256" key="20">
    <source>
        <dbReference type="HAMAP-Rule" id="MF_00037"/>
    </source>
</evidence>
<evidence type="ECO:0000256" key="15">
    <source>
        <dbReference type="ARBA" id="ARBA00023002"/>
    </source>
</evidence>
<sequence>MGGYRVTENASLASRNTLRVDVRADWLLELTDAARLPDVLALPAITSTPLLVLGEGSNILFADDFHGAVLAMATRGVHVEEDGDVARIAVAAGERWDDFVRWSLSQGFAGLENLILIPGTVGAAPIQNIGAYGVEVAEFIEAVEAWDRTTRKVVSLDRTACAFAYRDSLFKREPDRYIVTAVRFALPRKRELRLDYAGIGDQLKRMGIVTPTPFHVAEAVVHLRTRKLPDPAVIGNAGSFFKNPQVDTETAAALKRDHPDMPQWPIADDAVKLSAAWLIESCGFKGLREEDAGISNRHALVLVNHGRARGDQLWALAQKVRRGVEERFGILLHPEPKVIGASIDT</sequence>
<evidence type="ECO:0000256" key="6">
    <source>
        <dbReference type="ARBA" id="ARBA00012518"/>
    </source>
</evidence>
<comment type="catalytic activity">
    <reaction evidence="19 20">
        <text>UDP-N-acetyl-alpha-D-muramate + NADP(+) = UDP-N-acetyl-3-O-(1-carboxyvinyl)-alpha-D-glucosamine + NADPH + H(+)</text>
        <dbReference type="Rhea" id="RHEA:12248"/>
        <dbReference type="ChEBI" id="CHEBI:15378"/>
        <dbReference type="ChEBI" id="CHEBI:57783"/>
        <dbReference type="ChEBI" id="CHEBI:58349"/>
        <dbReference type="ChEBI" id="CHEBI:68483"/>
        <dbReference type="ChEBI" id="CHEBI:70757"/>
        <dbReference type="EC" id="1.3.1.98"/>
    </reaction>
</comment>
<organism evidence="22 23">
    <name type="scientific">Oleiagrimonas citrea</name>
    <dbReference type="NCBI Taxonomy" id="1665687"/>
    <lineage>
        <taxon>Bacteria</taxon>
        <taxon>Pseudomonadati</taxon>
        <taxon>Pseudomonadota</taxon>
        <taxon>Gammaproteobacteria</taxon>
        <taxon>Lysobacterales</taxon>
        <taxon>Rhodanobacteraceae</taxon>
        <taxon>Oleiagrimonas</taxon>
    </lineage>
</organism>
<keyword evidence="9 20" id="KW-0132">Cell division</keyword>
<dbReference type="InterPro" id="IPR006094">
    <property type="entry name" value="Oxid_FAD_bind_N"/>
</dbReference>
<evidence type="ECO:0000256" key="19">
    <source>
        <dbReference type="ARBA" id="ARBA00048914"/>
    </source>
</evidence>
<keyword evidence="16 20" id="KW-0131">Cell cycle</keyword>
<proteinExistence type="inferred from homology"/>
<dbReference type="RefSeq" id="WP_168609329.1">
    <property type="nucleotide sequence ID" value="NZ_JAAZQD010000003.1"/>
</dbReference>
<comment type="cofactor">
    <cofactor evidence="1 20">
        <name>FAD</name>
        <dbReference type="ChEBI" id="CHEBI:57692"/>
    </cofactor>
</comment>
<evidence type="ECO:0000256" key="7">
    <source>
        <dbReference type="ARBA" id="ARBA00015188"/>
    </source>
</evidence>
<evidence type="ECO:0000256" key="9">
    <source>
        <dbReference type="ARBA" id="ARBA00022618"/>
    </source>
</evidence>
<feature type="active site" evidence="20">
    <location>
        <position position="166"/>
    </location>
</feature>
<dbReference type="Gene3D" id="3.90.78.10">
    <property type="entry name" value="UDP-N-acetylenolpyruvoylglucosamine reductase, C-terminal domain"/>
    <property type="match status" value="1"/>
</dbReference>
<dbReference type="InterPro" id="IPR003170">
    <property type="entry name" value="MurB"/>
</dbReference>
<evidence type="ECO:0000256" key="12">
    <source>
        <dbReference type="ARBA" id="ARBA00022857"/>
    </source>
</evidence>
<evidence type="ECO:0000313" key="23">
    <source>
        <dbReference type="Proteomes" id="UP000541636"/>
    </source>
</evidence>
<evidence type="ECO:0000256" key="10">
    <source>
        <dbReference type="ARBA" id="ARBA00022630"/>
    </source>
</evidence>
<evidence type="ECO:0000256" key="2">
    <source>
        <dbReference type="ARBA" id="ARBA00003921"/>
    </source>
</evidence>
<evidence type="ECO:0000256" key="5">
    <source>
        <dbReference type="ARBA" id="ARBA00010485"/>
    </source>
</evidence>
<keyword evidence="8 20" id="KW-0963">Cytoplasm</keyword>
<dbReference type="HAMAP" id="MF_00037">
    <property type="entry name" value="MurB"/>
    <property type="match status" value="1"/>
</dbReference>
<dbReference type="InterPro" id="IPR016169">
    <property type="entry name" value="FAD-bd_PCMH_sub2"/>
</dbReference>
<keyword evidence="12 20" id="KW-0521">NADP</keyword>
<dbReference type="GO" id="GO:0008762">
    <property type="term" value="F:UDP-N-acetylmuramate dehydrogenase activity"/>
    <property type="evidence" value="ECO:0007669"/>
    <property type="project" value="UniProtKB-UniRule"/>
</dbReference>
<name>A0A846ZMT1_9GAMM</name>
<comment type="subcellular location">
    <subcellularLocation>
        <location evidence="3 20">Cytoplasm</location>
    </subcellularLocation>
</comment>
<dbReference type="GO" id="GO:0005829">
    <property type="term" value="C:cytosol"/>
    <property type="evidence" value="ECO:0007669"/>
    <property type="project" value="TreeGrafter"/>
</dbReference>
<comment type="similarity">
    <text evidence="5 20">Belongs to the MurB family.</text>
</comment>
<feature type="active site" evidence="20">
    <location>
        <position position="335"/>
    </location>
</feature>
<gene>
    <name evidence="20 22" type="primary">murB</name>
    <name evidence="22" type="ORF">HF690_08490</name>
</gene>
<evidence type="ECO:0000256" key="18">
    <source>
        <dbReference type="ARBA" id="ARBA00031026"/>
    </source>
</evidence>
<dbReference type="SUPFAM" id="SSF56176">
    <property type="entry name" value="FAD-binding/transporter-associated domain-like"/>
    <property type="match status" value="1"/>
</dbReference>
<dbReference type="PANTHER" id="PTHR21071:SF4">
    <property type="entry name" value="UDP-N-ACETYLENOLPYRUVOYLGLUCOSAMINE REDUCTASE"/>
    <property type="match status" value="1"/>
</dbReference>
<keyword evidence="13 20" id="KW-0133">Cell shape</keyword>
<dbReference type="Pfam" id="PF01565">
    <property type="entry name" value="FAD_binding_4"/>
    <property type="match status" value="1"/>
</dbReference>
<evidence type="ECO:0000256" key="8">
    <source>
        <dbReference type="ARBA" id="ARBA00022490"/>
    </source>
</evidence>
<evidence type="ECO:0000256" key="16">
    <source>
        <dbReference type="ARBA" id="ARBA00023306"/>
    </source>
</evidence>
<dbReference type="NCBIfam" id="TIGR00179">
    <property type="entry name" value="murB"/>
    <property type="match status" value="1"/>
</dbReference>
<evidence type="ECO:0000256" key="14">
    <source>
        <dbReference type="ARBA" id="ARBA00022984"/>
    </source>
</evidence>
<comment type="function">
    <text evidence="2 20">Cell wall formation.</text>
</comment>
<evidence type="ECO:0000256" key="1">
    <source>
        <dbReference type="ARBA" id="ARBA00001974"/>
    </source>
</evidence>
<reference evidence="22 23" key="1">
    <citation type="journal article" date="2017" name="Int. J. Syst. Evol. Microbiol.">
        <title>Oleiagrimonas citrea sp. nov., a marine bacterium isolated from tidal flat sediment and emended description of the genus Oleiagrimonas Fang et al. 2015 and Oleiagrimonas soli.</title>
        <authorList>
            <person name="Yang S.H."/>
            <person name="Seo H.S."/>
            <person name="Seong C.N."/>
            <person name="Kwon K.K."/>
        </authorList>
    </citation>
    <scope>NUCLEOTIDE SEQUENCE [LARGE SCALE GENOMIC DNA]</scope>
    <source>
        <strain evidence="22 23">MEBiC09124</strain>
    </source>
</reference>
<keyword evidence="23" id="KW-1185">Reference proteome</keyword>
<evidence type="ECO:0000256" key="3">
    <source>
        <dbReference type="ARBA" id="ARBA00004496"/>
    </source>
</evidence>
<evidence type="ECO:0000259" key="21">
    <source>
        <dbReference type="PROSITE" id="PS51387"/>
    </source>
</evidence>
<dbReference type="Gene3D" id="3.30.43.10">
    <property type="entry name" value="Uridine Diphospho-n-acetylenolpyruvylglucosamine Reductase, domain 2"/>
    <property type="match status" value="1"/>
</dbReference>
<evidence type="ECO:0000313" key="22">
    <source>
        <dbReference type="EMBL" id="NKZ38987.1"/>
    </source>
</evidence>
<feature type="domain" description="FAD-binding PCMH-type" evidence="21">
    <location>
        <begin position="19"/>
        <end position="189"/>
    </location>
</feature>
<dbReference type="GO" id="GO:0009252">
    <property type="term" value="P:peptidoglycan biosynthetic process"/>
    <property type="evidence" value="ECO:0007669"/>
    <property type="project" value="UniProtKB-UniRule"/>
</dbReference>
<dbReference type="AlphaFoldDB" id="A0A846ZMT1"/>
<comment type="caution">
    <text evidence="22">The sequence shown here is derived from an EMBL/GenBank/DDBJ whole genome shotgun (WGS) entry which is preliminary data.</text>
</comment>
<keyword evidence="17 20" id="KW-0961">Cell wall biogenesis/degradation</keyword>
<keyword evidence="11 20" id="KW-0274">FAD</keyword>
<dbReference type="Proteomes" id="UP000541636">
    <property type="component" value="Unassembled WGS sequence"/>
</dbReference>
<keyword evidence="15 20" id="KW-0560">Oxidoreductase</keyword>
<dbReference type="PROSITE" id="PS51387">
    <property type="entry name" value="FAD_PCMH"/>
    <property type="match status" value="1"/>
</dbReference>
<dbReference type="InterPro" id="IPR016166">
    <property type="entry name" value="FAD-bd_PCMH"/>
</dbReference>
<dbReference type="InterPro" id="IPR036318">
    <property type="entry name" value="FAD-bd_PCMH-like_sf"/>
</dbReference>
<evidence type="ECO:0000256" key="17">
    <source>
        <dbReference type="ARBA" id="ARBA00023316"/>
    </source>
</evidence>
<dbReference type="EMBL" id="JAAZQD010000003">
    <property type="protein sequence ID" value="NKZ38987.1"/>
    <property type="molecule type" value="Genomic_DNA"/>
</dbReference>
<dbReference type="UniPathway" id="UPA00219"/>
<dbReference type="SUPFAM" id="SSF56194">
    <property type="entry name" value="Uridine diphospho-N-Acetylenolpyruvylglucosamine reductase, MurB, C-terminal domain"/>
    <property type="match status" value="1"/>
</dbReference>
<keyword evidence="14 20" id="KW-0573">Peptidoglycan synthesis</keyword>
<comment type="pathway">
    <text evidence="4 20">Cell wall biogenesis; peptidoglycan biosynthesis.</text>
</comment>
<dbReference type="InterPro" id="IPR011601">
    <property type="entry name" value="MurB_C"/>
</dbReference>
<keyword evidence="10 20" id="KW-0285">Flavoprotein</keyword>
<dbReference type="Pfam" id="PF02873">
    <property type="entry name" value="MurB_C"/>
    <property type="match status" value="1"/>
</dbReference>
<dbReference type="GO" id="GO:0071949">
    <property type="term" value="F:FAD binding"/>
    <property type="evidence" value="ECO:0007669"/>
    <property type="project" value="InterPro"/>
</dbReference>
<evidence type="ECO:0000256" key="11">
    <source>
        <dbReference type="ARBA" id="ARBA00022827"/>
    </source>
</evidence>
<accession>A0A846ZMT1</accession>
<dbReference type="NCBIfam" id="NF010478">
    <property type="entry name" value="PRK13903.1"/>
    <property type="match status" value="1"/>
</dbReference>
<dbReference type="InterPro" id="IPR036635">
    <property type="entry name" value="MurB_C_sf"/>
</dbReference>
<feature type="active site" description="Proton donor" evidence="20">
    <location>
        <position position="239"/>
    </location>
</feature>
<dbReference type="PANTHER" id="PTHR21071">
    <property type="entry name" value="UDP-N-ACETYLENOLPYRUVOYLGLUCOSAMINE REDUCTASE"/>
    <property type="match status" value="1"/>
</dbReference>
<dbReference type="GO" id="GO:0051301">
    <property type="term" value="P:cell division"/>
    <property type="evidence" value="ECO:0007669"/>
    <property type="project" value="UniProtKB-KW"/>
</dbReference>
<dbReference type="Gene3D" id="3.30.465.10">
    <property type="match status" value="1"/>
</dbReference>
<dbReference type="GO" id="GO:0008360">
    <property type="term" value="P:regulation of cell shape"/>
    <property type="evidence" value="ECO:0007669"/>
    <property type="project" value="UniProtKB-KW"/>
</dbReference>
<dbReference type="NCBIfam" id="NF000755">
    <property type="entry name" value="PRK00046.1"/>
    <property type="match status" value="1"/>
</dbReference>
<evidence type="ECO:0000256" key="4">
    <source>
        <dbReference type="ARBA" id="ARBA00004752"/>
    </source>
</evidence>
<dbReference type="GO" id="GO:0071555">
    <property type="term" value="P:cell wall organization"/>
    <property type="evidence" value="ECO:0007669"/>
    <property type="project" value="UniProtKB-KW"/>
</dbReference>
<evidence type="ECO:0000256" key="13">
    <source>
        <dbReference type="ARBA" id="ARBA00022960"/>
    </source>
</evidence>